<dbReference type="Proteomes" id="UP000187822">
    <property type="component" value="Chromosome I"/>
</dbReference>
<dbReference type="InterPro" id="IPR004544">
    <property type="entry name" value="TF_aIF-2_arc"/>
</dbReference>
<evidence type="ECO:0000256" key="6">
    <source>
        <dbReference type="ARBA" id="ARBA00024852"/>
    </source>
</evidence>
<dbReference type="InterPro" id="IPR000795">
    <property type="entry name" value="T_Tr_GTP-bd_dom"/>
</dbReference>
<organism evidence="10 13">
    <name type="scientific">Cuniculiplasma divulgatum</name>
    <dbReference type="NCBI Taxonomy" id="1673428"/>
    <lineage>
        <taxon>Archaea</taxon>
        <taxon>Methanobacteriati</taxon>
        <taxon>Thermoplasmatota</taxon>
        <taxon>Thermoplasmata</taxon>
        <taxon>Thermoplasmatales</taxon>
        <taxon>Cuniculiplasmataceae</taxon>
        <taxon>Cuniculiplasma</taxon>
    </lineage>
</organism>
<dbReference type="InterPro" id="IPR009000">
    <property type="entry name" value="Transl_B-barrel_sf"/>
</dbReference>
<protein>
    <recommendedName>
        <fullName evidence="7 8">Translation initiation factor IF-2</fullName>
    </recommendedName>
</protein>
<keyword evidence="3" id="KW-0547">Nucleotide-binding</keyword>
<dbReference type="EMBL" id="LT719092">
    <property type="protein sequence ID" value="SJK85141.1"/>
    <property type="molecule type" value="Genomic_DNA"/>
</dbReference>
<dbReference type="Pfam" id="PF00009">
    <property type="entry name" value="GTP_EFTU"/>
    <property type="match status" value="1"/>
</dbReference>
<dbReference type="InterPro" id="IPR023115">
    <property type="entry name" value="TIF_IF2_dom3"/>
</dbReference>
<comment type="similarity">
    <text evidence="1 8">Belongs to the TRAFAC class translation factor GTPase superfamily. Classic translation factor GTPase family. IF-2 subfamily.</text>
</comment>
<dbReference type="NCBIfam" id="TIGR00491">
    <property type="entry name" value="aIF-2"/>
    <property type="match status" value="1"/>
</dbReference>
<evidence type="ECO:0000313" key="11">
    <source>
        <dbReference type="EMBL" id="SJK85141.1"/>
    </source>
</evidence>
<keyword evidence="4 8" id="KW-0648">Protein biosynthesis</keyword>
<dbReference type="KEGG" id="cdiv:CPM_1340"/>
<evidence type="ECO:0000256" key="3">
    <source>
        <dbReference type="ARBA" id="ARBA00022741"/>
    </source>
</evidence>
<dbReference type="GO" id="GO:0003743">
    <property type="term" value="F:translation initiation factor activity"/>
    <property type="evidence" value="ECO:0007669"/>
    <property type="project" value="UniProtKB-UniRule"/>
</dbReference>
<dbReference type="OrthoDB" id="30957at2157"/>
<evidence type="ECO:0000259" key="9">
    <source>
        <dbReference type="PROSITE" id="PS51722"/>
    </source>
</evidence>
<dbReference type="GO" id="GO:0005525">
    <property type="term" value="F:GTP binding"/>
    <property type="evidence" value="ECO:0007669"/>
    <property type="project" value="UniProtKB-KW"/>
</dbReference>
<dbReference type="PANTHER" id="PTHR43381:SF4">
    <property type="entry name" value="EUKARYOTIC TRANSLATION INITIATION FACTOR 5B"/>
    <property type="match status" value="1"/>
</dbReference>
<dbReference type="EMBL" id="LT671858">
    <property type="protein sequence ID" value="SIM71124.1"/>
    <property type="molecule type" value="Genomic_DNA"/>
</dbReference>
<dbReference type="Gene3D" id="2.40.30.10">
    <property type="entry name" value="Translation factors"/>
    <property type="match status" value="2"/>
</dbReference>
<dbReference type="NCBIfam" id="TIGR00231">
    <property type="entry name" value="small_GTP"/>
    <property type="match status" value="1"/>
</dbReference>
<proteinExistence type="inferred from homology"/>
<dbReference type="CDD" id="cd01887">
    <property type="entry name" value="IF2_eIF5B"/>
    <property type="match status" value="1"/>
</dbReference>
<dbReference type="PROSITE" id="PS51722">
    <property type="entry name" value="G_TR_2"/>
    <property type="match status" value="1"/>
</dbReference>
<evidence type="ECO:0000313" key="12">
    <source>
        <dbReference type="Proteomes" id="UP000187822"/>
    </source>
</evidence>
<dbReference type="PANTHER" id="PTHR43381">
    <property type="entry name" value="TRANSLATION INITIATION FACTOR IF-2-RELATED"/>
    <property type="match status" value="1"/>
</dbReference>
<evidence type="ECO:0000256" key="1">
    <source>
        <dbReference type="ARBA" id="ARBA00007733"/>
    </source>
</evidence>
<dbReference type="InterPro" id="IPR005225">
    <property type="entry name" value="Small_GTP-bd"/>
</dbReference>
<keyword evidence="2 8" id="KW-0396">Initiation factor</keyword>
<dbReference type="InterPro" id="IPR027417">
    <property type="entry name" value="P-loop_NTPase"/>
</dbReference>
<dbReference type="InterPro" id="IPR029459">
    <property type="entry name" value="EFTU-type"/>
</dbReference>
<keyword evidence="12" id="KW-1185">Reference proteome</keyword>
<dbReference type="InterPro" id="IPR036925">
    <property type="entry name" value="TIF_IF2_dom3_sf"/>
</dbReference>
<dbReference type="PRINTS" id="PR00315">
    <property type="entry name" value="ELONGATNFCT"/>
</dbReference>
<comment type="function">
    <text evidence="6 8">Function in general translation initiation by promoting the binding of the formylmethionine-tRNA to ribosomes. Seems to function along with eIF-2.</text>
</comment>
<accession>A0A1N5VDE8</accession>
<dbReference type="GO" id="GO:0003924">
    <property type="term" value="F:GTPase activity"/>
    <property type="evidence" value="ECO:0007669"/>
    <property type="project" value="InterPro"/>
</dbReference>
<evidence type="ECO:0000256" key="4">
    <source>
        <dbReference type="ARBA" id="ARBA00022917"/>
    </source>
</evidence>
<dbReference type="STRING" id="1673428.CPM_1340"/>
<dbReference type="Pfam" id="PF11987">
    <property type="entry name" value="IF-2"/>
    <property type="match status" value="1"/>
</dbReference>
<dbReference type="Gene3D" id="3.40.50.300">
    <property type="entry name" value="P-loop containing nucleotide triphosphate hydrolases"/>
    <property type="match status" value="1"/>
</dbReference>
<evidence type="ECO:0000256" key="7">
    <source>
        <dbReference type="NCBIfam" id="TIGR00491"/>
    </source>
</evidence>
<evidence type="ECO:0000256" key="2">
    <source>
        <dbReference type="ARBA" id="ARBA00022540"/>
    </source>
</evidence>
<dbReference type="CDD" id="cd16266">
    <property type="entry name" value="IF2_aeIF5B_IV"/>
    <property type="match status" value="1"/>
</dbReference>
<dbReference type="SUPFAM" id="SSF52156">
    <property type="entry name" value="Initiation factor IF2/eIF5b, domain 3"/>
    <property type="match status" value="1"/>
</dbReference>
<dbReference type="GO" id="GO:0005737">
    <property type="term" value="C:cytoplasm"/>
    <property type="evidence" value="ECO:0007669"/>
    <property type="project" value="TreeGrafter"/>
</dbReference>
<name>A0A1N5VDE8_9ARCH</name>
<keyword evidence="5" id="KW-0342">GTP-binding</keyword>
<dbReference type="SUPFAM" id="SSF50447">
    <property type="entry name" value="Translation proteins"/>
    <property type="match status" value="1"/>
</dbReference>
<dbReference type="FunFam" id="3.40.50.300:FF:000112">
    <property type="entry name" value="Eukaryotic translation initiation factor 5B"/>
    <property type="match status" value="1"/>
</dbReference>
<sequence>MEALRQPIVCVLGHVDHGKTSILDSIRGTSLMKKESGGITQRIGATEISIQRIIEISGGKISSKMFKIPGLLFVDTPGHVAFANMRTRGGALADIAILVIDINDGIMPQTVESINILRKFKTPFIIVANKIDTLAYFIKPENTSFSEFLKEQRQEYIDELDNKLYAIINQLYQHNLTADRFDRITDFTKNVSIVPSSAKYSIGILEILMTISGLAQRFLTPSIALINNLAKANVLEIRREESLGMTLDSILYQGKLKTGMAVYVNTSEGPKETKIKALFTNVSSKSTKVTERSVVNSASGVRIAISDKLDVIPGTTLIEAKGDIDSIIKELQEESQVKIDLDEHGITLKADTLGSLEAVAFELGTRGIKIRSTQIGEISKRDLIDVSTLPDQMDRILAGFNVDLSTDAKNNLMNYDVAVVASKVIYSLIEEIEKWLKNKKEEMDEESKQGMPIPSKLVIMPEYIFRAAKPIIVGVKILSGRIKVGDNMIRDDGKYAGTIKSIRDGEVSKRFAEAGQEVAVAIDGVTLNRQISADQPIYVDITEDVVKKLKERSLDEKTMETLEEIIKIKRKENIFWGTRV</sequence>
<dbReference type="SUPFAM" id="SSF52540">
    <property type="entry name" value="P-loop containing nucleoside triphosphate hydrolases"/>
    <property type="match status" value="1"/>
</dbReference>
<dbReference type="AlphaFoldDB" id="A0A1N5VDE8"/>
<evidence type="ECO:0000313" key="10">
    <source>
        <dbReference type="EMBL" id="SIM71124.1"/>
    </source>
</evidence>
<evidence type="ECO:0000256" key="5">
    <source>
        <dbReference type="ARBA" id="ARBA00023134"/>
    </source>
</evidence>
<dbReference type="RefSeq" id="WP_077076449.1">
    <property type="nucleotide sequence ID" value="NZ_LT671858.1"/>
</dbReference>
<evidence type="ECO:0000313" key="13">
    <source>
        <dbReference type="Proteomes" id="UP000195607"/>
    </source>
</evidence>
<dbReference type="Gene3D" id="3.40.50.10050">
    <property type="entry name" value="Translation initiation factor IF- 2, domain 3"/>
    <property type="match status" value="1"/>
</dbReference>
<feature type="domain" description="Tr-type G" evidence="9">
    <location>
        <begin position="4"/>
        <end position="222"/>
    </location>
</feature>
<reference evidence="11" key="3">
    <citation type="submission" date="2016-06" db="EMBL/GenBank/DDBJ databases">
        <authorList>
            <person name="Olsen C.W."/>
            <person name="Carey S."/>
            <person name="Hinshaw L."/>
            <person name="Karasin A.I."/>
        </authorList>
    </citation>
    <scope>NUCLEOTIDE SEQUENCE [LARGE SCALE GENOMIC DNA]</scope>
    <source>
        <strain evidence="11">PM4</strain>
    </source>
</reference>
<gene>
    <name evidence="11" type="ORF">CPM_1340</name>
    <name evidence="10" type="ORF">CSP5_1341</name>
</gene>
<dbReference type="Pfam" id="PF14578">
    <property type="entry name" value="GTP_EFTU_D4"/>
    <property type="match status" value="1"/>
</dbReference>
<dbReference type="Proteomes" id="UP000195607">
    <property type="component" value="Chromosome I"/>
</dbReference>
<reference evidence="10 13" key="1">
    <citation type="submission" date="2016-04" db="EMBL/GenBank/DDBJ databases">
        <authorList>
            <person name="Evans L.H."/>
            <person name="Alamgir A."/>
            <person name="Owens N."/>
            <person name="Weber N.D."/>
            <person name="Virtaneva K."/>
            <person name="Barbian K."/>
            <person name="Babar A."/>
            <person name="Rosenke K."/>
        </authorList>
    </citation>
    <scope>NUCLEOTIDE SEQUENCE [LARGE SCALE GENOMIC DNA]</scope>
    <source>
        <strain evidence="10">S5</strain>
        <strain evidence="13">S5(T) (JCM 30642 \VKM B-2941)</strain>
    </source>
</reference>
<dbReference type="InterPro" id="IPR015760">
    <property type="entry name" value="TIF_IF2"/>
</dbReference>
<evidence type="ECO:0000256" key="8">
    <source>
        <dbReference type="RuleBase" id="RU000644"/>
    </source>
</evidence>
<dbReference type="GeneID" id="41588588"/>
<dbReference type="NCBIfam" id="NF003078">
    <property type="entry name" value="PRK04004.1"/>
    <property type="match status" value="1"/>
</dbReference>
<reference evidence="12" key="2">
    <citation type="submission" date="2016-06" db="EMBL/GenBank/DDBJ databases">
        <authorList>
            <person name="Toshchakov V.S."/>
        </authorList>
    </citation>
    <scope>NUCLEOTIDE SEQUENCE [LARGE SCALE GENOMIC DNA]</scope>
    <source>
        <strain>PM4 (JCM 30641</strain>
        <strain evidence="12">\VKM B-2940)</strain>
    </source>
</reference>